<evidence type="ECO:0000256" key="6">
    <source>
        <dbReference type="ARBA" id="ARBA00022605"/>
    </source>
</evidence>
<evidence type="ECO:0000256" key="8">
    <source>
        <dbReference type="ARBA" id="ARBA00022840"/>
    </source>
</evidence>
<dbReference type="GO" id="GO:0005524">
    <property type="term" value="F:ATP binding"/>
    <property type="evidence" value="ECO:0007669"/>
    <property type="project" value="UniProtKB-UniRule"/>
</dbReference>
<dbReference type="Gene3D" id="1.20.5.470">
    <property type="entry name" value="Single helix bin"/>
    <property type="match status" value="1"/>
</dbReference>
<reference evidence="12 13" key="1">
    <citation type="submission" date="2019-02" db="EMBL/GenBank/DDBJ databases">
        <authorList>
            <person name="Lehtovirta-Morley E L."/>
        </authorList>
    </citation>
    <scope>NUCLEOTIDE SEQUENCE [LARGE SCALE GENOMIC DNA]</scope>
    <source>
        <strain evidence="12">NFRAN1</strain>
    </source>
</reference>
<dbReference type="Proteomes" id="UP000294299">
    <property type="component" value="Chromosome NFRAN"/>
</dbReference>
<keyword evidence="9" id="KW-0963">Cytoplasm</keyword>
<dbReference type="InterPro" id="IPR023434">
    <property type="entry name" value="Arginosuc_synth_type_1_subfam"/>
</dbReference>
<feature type="binding site" evidence="9">
    <location>
        <position position="85"/>
    </location>
    <ligand>
        <name>L-citrulline</name>
        <dbReference type="ChEBI" id="CHEBI:57743"/>
    </ligand>
</feature>
<dbReference type="SUPFAM" id="SSF69864">
    <property type="entry name" value="Argininosuccinate synthetase, C-terminal domain"/>
    <property type="match status" value="1"/>
</dbReference>
<dbReference type="NCBIfam" id="NF001770">
    <property type="entry name" value="PRK00509.1"/>
    <property type="match status" value="1"/>
</dbReference>
<dbReference type="KEGG" id="nfn:NFRAN_2982"/>
<feature type="binding site" evidence="9">
    <location>
        <position position="117"/>
    </location>
    <ligand>
        <name>L-aspartate</name>
        <dbReference type="ChEBI" id="CHEBI:29991"/>
    </ligand>
</feature>
<keyword evidence="13" id="KW-1185">Reference proteome</keyword>
<feature type="binding site" evidence="9">
    <location>
        <position position="125"/>
    </location>
    <ligand>
        <name>L-citrulline</name>
        <dbReference type="ChEBI" id="CHEBI:57743"/>
    </ligand>
</feature>
<name>A0A484II19_9ARCH</name>
<comment type="caution">
    <text evidence="9">Lacks conserved residue(s) required for the propagation of feature annotation.</text>
</comment>
<dbReference type="FunFam" id="3.40.50.620:FF:000019">
    <property type="entry name" value="Argininosuccinate synthase"/>
    <property type="match status" value="1"/>
</dbReference>
<feature type="domain" description="Arginosuccinate synthase-like N-terminal" evidence="10">
    <location>
        <begin position="3"/>
        <end position="162"/>
    </location>
</feature>
<comment type="subcellular location">
    <subcellularLocation>
        <location evidence="9">Cytoplasm</location>
    </subcellularLocation>
</comment>
<keyword evidence="4 9" id="KW-0055">Arginine biosynthesis</keyword>
<dbReference type="Pfam" id="PF20979">
    <property type="entry name" value="Arginosuc_syn_C"/>
    <property type="match status" value="1"/>
</dbReference>
<feature type="domain" description="Arginosuccinate synthase C-terminal" evidence="11">
    <location>
        <begin position="171"/>
        <end position="384"/>
    </location>
</feature>
<keyword evidence="8 9" id="KW-0067">ATP-binding</keyword>
<dbReference type="Gene3D" id="3.40.50.620">
    <property type="entry name" value="HUPs"/>
    <property type="match status" value="1"/>
</dbReference>
<feature type="binding site" evidence="9">
    <location>
        <position position="115"/>
    </location>
    <ligand>
        <name>ATP</name>
        <dbReference type="ChEBI" id="CHEBI:30616"/>
    </ligand>
</feature>
<dbReference type="Gene3D" id="3.90.1260.10">
    <property type="entry name" value="Argininosuccinate synthetase, chain A, domain 2"/>
    <property type="match status" value="1"/>
</dbReference>
<comment type="similarity">
    <text evidence="9">Belongs to the argininosuccinate synthase family. Type 1 subfamily.</text>
</comment>
<organism evidence="12 13">
    <name type="scientific">Candidatus Nitrosocosmicus franklandianus</name>
    <dbReference type="NCBI Taxonomy" id="1798806"/>
    <lineage>
        <taxon>Archaea</taxon>
        <taxon>Nitrososphaerota</taxon>
        <taxon>Nitrososphaeria</taxon>
        <taxon>Nitrososphaerales</taxon>
        <taxon>Nitrososphaeraceae</taxon>
        <taxon>Candidatus Nitrosocosmicus</taxon>
    </lineage>
</organism>
<dbReference type="NCBIfam" id="TIGR00032">
    <property type="entry name" value="argG"/>
    <property type="match status" value="1"/>
</dbReference>
<evidence type="ECO:0000256" key="9">
    <source>
        <dbReference type="HAMAP-Rule" id="MF_00005"/>
    </source>
</evidence>
<evidence type="ECO:0000313" key="12">
    <source>
        <dbReference type="EMBL" id="VFJ15305.1"/>
    </source>
</evidence>
<dbReference type="InterPro" id="IPR014729">
    <property type="entry name" value="Rossmann-like_a/b/a_fold"/>
</dbReference>
<evidence type="ECO:0000256" key="5">
    <source>
        <dbReference type="ARBA" id="ARBA00022598"/>
    </source>
</evidence>
<dbReference type="UniPathway" id="UPA00068">
    <property type="reaction ID" value="UER00113"/>
</dbReference>
<dbReference type="GO" id="GO:0004055">
    <property type="term" value="F:argininosuccinate synthase activity"/>
    <property type="evidence" value="ECO:0007669"/>
    <property type="project" value="UniProtKB-UniRule"/>
</dbReference>
<dbReference type="PANTHER" id="PTHR11587:SF2">
    <property type="entry name" value="ARGININOSUCCINATE SYNTHASE"/>
    <property type="match status" value="1"/>
</dbReference>
<dbReference type="CDD" id="cd01999">
    <property type="entry name" value="ASS"/>
    <property type="match status" value="1"/>
</dbReference>
<gene>
    <name evidence="9 12" type="primary">argG</name>
    <name evidence="12" type="ORF">NFRAN_2982</name>
</gene>
<dbReference type="OrthoDB" id="5877at2157"/>
<dbReference type="AlphaFoldDB" id="A0A484II19"/>
<dbReference type="PROSITE" id="PS00565">
    <property type="entry name" value="ARGININOSUCCIN_SYN_2"/>
    <property type="match status" value="1"/>
</dbReference>
<dbReference type="InterPro" id="IPR048267">
    <property type="entry name" value="Arginosuc_syn_N"/>
</dbReference>
<comment type="pathway">
    <text evidence="1 9">Amino-acid biosynthesis; L-arginine biosynthesis; L-arginine from L-ornithine and carbamoyl phosphate: step 2/3.</text>
</comment>
<feature type="binding site" evidence="9">
    <location>
        <position position="122"/>
    </location>
    <ligand>
        <name>L-aspartate</name>
        <dbReference type="ChEBI" id="CHEBI:29991"/>
    </ligand>
</feature>
<accession>A0A484II19</accession>
<keyword evidence="6 9" id="KW-0028">Amino-acid biosynthesis</keyword>
<feature type="binding site" evidence="9">
    <location>
        <begin position="7"/>
        <end position="15"/>
    </location>
    <ligand>
        <name>ATP</name>
        <dbReference type="ChEBI" id="CHEBI:30616"/>
    </ligand>
</feature>
<evidence type="ECO:0000313" key="13">
    <source>
        <dbReference type="Proteomes" id="UP000294299"/>
    </source>
</evidence>
<comment type="subunit">
    <text evidence="2 9">Homotetramer.</text>
</comment>
<feature type="binding site" evidence="9">
    <location>
        <position position="121"/>
    </location>
    <ligand>
        <name>L-aspartate</name>
        <dbReference type="ChEBI" id="CHEBI:29991"/>
    </ligand>
</feature>
<dbReference type="PROSITE" id="PS00564">
    <property type="entry name" value="ARGININOSUCCIN_SYN_1"/>
    <property type="match status" value="1"/>
</dbReference>
<dbReference type="GO" id="GO:0000050">
    <property type="term" value="P:urea cycle"/>
    <property type="evidence" value="ECO:0007669"/>
    <property type="project" value="TreeGrafter"/>
</dbReference>
<keyword evidence="7 9" id="KW-0547">Nucleotide-binding</keyword>
<dbReference type="InterPro" id="IPR018223">
    <property type="entry name" value="Arginosuc_synth_CS"/>
</dbReference>
<dbReference type="InterPro" id="IPR048268">
    <property type="entry name" value="Arginosuc_syn_C"/>
</dbReference>
<evidence type="ECO:0000256" key="1">
    <source>
        <dbReference type="ARBA" id="ARBA00004967"/>
    </source>
</evidence>
<proteinExistence type="inferred from homology"/>
<feature type="binding site" evidence="9">
    <location>
        <position position="121"/>
    </location>
    <ligand>
        <name>L-citrulline</name>
        <dbReference type="ChEBI" id="CHEBI:57743"/>
    </ligand>
</feature>
<dbReference type="PANTHER" id="PTHR11587">
    <property type="entry name" value="ARGININOSUCCINATE SYNTHASE"/>
    <property type="match status" value="1"/>
</dbReference>
<dbReference type="GO" id="GO:0006526">
    <property type="term" value="P:L-arginine biosynthetic process"/>
    <property type="evidence" value="ECO:0007669"/>
    <property type="project" value="UniProtKB-UniRule"/>
</dbReference>
<evidence type="ECO:0000259" key="11">
    <source>
        <dbReference type="Pfam" id="PF20979"/>
    </source>
</evidence>
<evidence type="ECO:0000256" key="7">
    <source>
        <dbReference type="ARBA" id="ARBA00022741"/>
    </source>
</evidence>
<evidence type="ECO:0000256" key="3">
    <source>
        <dbReference type="ARBA" id="ARBA00012286"/>
    </source>
</evidence>
<dbReference type="SUPFAM" id="SSF52402">
    <property type="entry name" value="Adenine nucleotide alpha hydrolases-like"/>
    <property type="match status" value="1"/>
</dbReference>
<evidence type="ECO:0000256" key="2">
    <source>
        <dbReference type="ARBA" id="ARBA00011881"/>
    </source>
</evidence>
<feature type="binding site" evidence="9">
    <location>
        <position position="266"/>
    </location>
    <ligand>
        <name>L-citrulline</name>
        <dbReference type="ChEBI" id="CHEBI:57743"/>
    </ligand>
</feature>
<evidence type="ECO:0000259" key="10">
    <source>
        <dbReference type="Pfam" id="PF00764"/>
    </source>
</evidence>
<dbReference type="HAMAP" id="MF_00005">
    <property type="entry name" value="Arg_succ_synth_type1"/>
    <property type="match status" value="1"/>
</dbReference>
<feature type="binding site" evidence="9">
    <location>
        <position position="254"/>
    </location>
    <ligand>
        <name>L-citrulline</name>
        <dbReference type="ChEBI" id="CHEBI:57743"/>
    </ligand>
</feature>
<dbReference type="GO" id="GO:0005737">
    <property type="term" value="C:cytoplasm"/>
    <property type="evidence" value="ECO:0007669"/>
    <property type="project" value="UniProtKB-SubCell"/>
</dbReference>
<comment type="catalytic activity">
    <reaction evidence="9">
        <text>L-citrulline + L-aspartate + ATP = 2-(N(omega)-L-arginino)succinate + AMP + diphosphate + H(+)</text>
        <dbReference type="Rhea" id="RHEA:10932"/>
        <dbReference type="ChEBI" id="CHEBI:15378"/>
        <dbReference type="ChEBI" id="CHEBI:29991"/>
        <dbReference type="ChEBI" id="CHEBI:30616"/>
        <dbReference type="ChEBI" id="CHEBI:33019"/>
        <dbReference type="ChEBI" id="CHEBI:57472"/>
        <dbReference type="ChEBI" id="CHEBI:57743"/>
        <dbReference type="ChEBI" id="CHEBI:456215"/>
        <dbReference type="EC" id="6.3.4.5"/>
    </reaction>
</comment>
<dbReference type="EMBL" id="LR216287">
    <property type="protein sequence ID" value="VFJ15305.1"/>
    <property type="molecule type" value="Genomic_DNA"/>
</dbReference>
<dbReference type="GO" id="GO:0000053">
    <property type="term" value="P:argininosuccinate metabolic process"/>
    <property type="evidence" value="ECO:0007669"/>
    <property type="project" value="TreeGrafter"/>
</dbReference>
<protein>
    <recommendedName>
        <fullName evidence="3 9">Argininosuccinate synthase</fullName>
        <ecNumber evidence="3 9">6.3.4.5</ecNumber>
    </recommendedName>
    <alternativeName>
        <fullName evidence="9">Citrulline--aspartate ligase</fullName>
    </alternativeName>
</protein>
<sequence>MSKVVLAFSGGLDTSVCVKYLQTLHHLDVITLTVDVGQDDDFEEIAKVSSELGAIDHVYINAKHEFLNDYVVPSIKANALYQQKYPLATAIARPLIARKVVEVAKKHDAIAISHGCTGKGNDQVRFDIAIRSLDPNLNIIAPIRDMNLTRDKELQYAEKNNIRISDVAKKYSIDENLWGRAIEGGSLENIENEPHDDAFKFVQQSNNEAGYITIGFERGRPVSIDGEKLEIDSLINKLNKVAGSHGVGIIDHIEDRVIGIKSREVYEAPAALLLIEAHKDLEKLVLTNQELRFKFHVDDQWAWLAYSGLWLDPLLTDLNAFIDKTQERVTGEIKIKMHSGSYRVVGRKSTFSLYDDDAITYMSSSKFDQRLATGFVTLWGLQSSAANKKIWEYKRQNGKI</sequence>
<dbReference type="RefSeq" id="WP_134485268.1">
    <property type="nucleotide sequence ID" value="NZ_LR216287.1"/>
</dbReference>
<evidence type="ECO:0000256" key="4">
    <source>
        <dbReference type="ARBA" id="ARBA00022571"/>
    </source>
</evidence>
<dbReference type="FunFam" id="3.90.1260.10:FF:000007">
    <property type="entry name" value="Argininosuccinate synthase"/>
    <property type="match status" value="1"/>
</dbReference>
<dbReference type="InterPro" id="IPR001518">
    <property type="entry name" value="Arginosuc_synth"/>
</dbReference>
<dbReference type="GeneID" id="39422088"/>
<keyword evidence="5 9" id="KW-0436">Ligase</keyword>
<dbReference type="InterPro" id="IPR024074">
    <property type="entry name" value="AS_cat/multimer_dom_body"/>
</dbReference>
<dbReference type="EC" id="6.3.4.5" evidence="3 9"/>
<feature type="binding site" evidence="9">
    <location>
        <position position="172"/>
    </location>
    <ligand>
        <name>L-citrulline</name>
        <dbReference type="ChEBI" id="CHEBI:57743"/>
    </ligand>
</feature>
<dbReference type="Pfam" id="PF00764">
    <property type="entry name" value="Arginosuc_synth"/>
    <property type="match status" value="1"/>
</dbReference>